<dbReference type="Proteomes" id="UP000319040">
    <property type="component" value="Unassembled WGS sequence"/>
</dbReference>
<feature type="binding site" evidence="4">
    <location>
        <position position="58"/>
    </location>
    <ligand>
        <name>substrate</name>
    </ligand>
</feature>
<evidence type="ECO:0000313" key="6">
    <source>
        <dbReference type="EMBL" id="SMO68800.1"/>
    </source>
</evidence>
<dbReference type="InterPro" id="IPR037171">
    <property type="entry name" value="NagB/RpiA_transferase-like"/>
</dbReference>
<keyword evidence="2 4" id="KW-0547">Nucleotide-binding</keyword>
<dbReference type="GO" id="GO:0030272">
    <property type="term" value="F:5-formyltetrahydrofolate cyclo-ligase activity"/>
    <property type="evidence" value="ECO:0007669"/>
    <property type="project" value="UniProtKB-EC"/>
</dbReference>
<comment type="similarity">
    <text evidence="1 5">Belongs to the 5-formyltetrahydrofolate cyclo-ligase family.</text>
</comment>
<dbReference type="PANTHER" id="PTHR23407">
    <property type="entry name" value="ATPASE INHIBITOR/5-FORMYLTETRAHYDROFOLATE CYCLO-LIGASE"/>
    <property type="match status" value="1"/>
</dbReference>
<feature type="binding site" evidence="4">
    <location>
        <begin position="7"/>
        <end position="11"/>
    </location>
    <ligand>
        <name>ATP</name>
        <dbReference type="ChEBI" id="CHEBI:30616"/>
    </ligand>
</feature>
<dbReference type="EMBL" id="FXTB01000005">
    <property type="protein sequence ID" value="SMO68800.1"/>
    <property type="molecule type" value="Genomic_DNA"/>
</dbReference>
<evidence type="ECO:0000256" key="4">
    <source>
        <dbReference type="PIRSR" id="PIRSR006806-1"/>
    </source>
</evidence>
<evidence type="ECO:0000313" key="7">
    <source>
        <dbReference type="Proteomes" id="UP000319040"/>
    </source>
</evidence>
<gene>
    <name evidence="6" type="ORF">SAMN06265379_1055</name>
</gene>
<comment type="catalytic activity">
    <reaction evidence="5">
        <text>(6S)-5-formyl-5,6,7,8-tetrahydrofolate + ATP = (6R)-5,10-methenyltetrahydrofolate + ADP + phosphate</text>
        <dbReference type="Rhea" id="RHEA:10488"/>
        <dbReference type="ChEBI" id="CHEBI:30616"/>
        <dbReference type="ChEBI" id="CHEBI:43474"/>
        <dbReference type="ChEBI" id="CHEBI:57455"/>
        <dbReference type="ChEBI" id="CHEBI:57457"/>
        <dbReference type="ChEBI" id="CHEBI:456216"/>
        <dbReference type="EC" id="6.3.3.2"/>
    </reaction>
</comment>
<keyword evidence="3 4" id="KW-0067">ATP-binding</keyword>
<dbReference type="NCBIfam" id="TIGR02727">
    <property type="entry name" value="MTHFS_bact"/>
    <property type="match status" value="1"/>
</dbReference>
<feature type="binding site" evidence="4">
    <location>
        <begin position="132"/>
        <end position="140"/>
    </location>
    <ligand>
        <name>ATP</name>
        <dbReference type="ChEBI" id="CHEBI:30616"/>
    </ligand>
</feature>
<organism evidence="6 7">
    <name type="scientific">Saccharicrinis carchari</name>
    <dbReference type="NCBI Taxonomy" id="1168039"/>
    <lineage>
        <taxon>Bacteria</taxon>
        <taxon>Pseudomonadati</taxon>
        <taxon>Bacteroidota</taxon>
        <taxon>Bacteroidia</taxon>
        <taxon>Marinilabiliales</taxon>
        <taxon>Marinilabiliaceae</taxon>
        <taxon>Saccharicrinis</taxon>
    </lineage>
</organism>
<protein>
    <recommendedName>
        <fullName evidence="5">5-formyltetrahydrofolate cyclo-ligase</fullName>
        <ecNumber evidence="5">6.3.3.2</ecNumber>
    </recommendedName>
</protein>
<dbReference type="GO" id="GO:0005524">
    <property type="term" value="F:ATP binding"/>
    <property type="evidence" value="ECO:0007669"/>
    <property type="project" value="UniProtKB-KW"/>
</dbReference>
<dbReference type="InterPro" id="IPR002698">
    <property type="entry name" value="FTHF_cligase"/>
</dbReference>
<keyword evidence="5" id="KW-0479">Metal-binding</keyword>
<dbReference type="RefSeq" id="WP_142533470.1">
    <property type="nucleotide sequence ID" value="NZ_FXTB01000005.1"/>
</dbReference>
<dbReference type="PANTHER" id="PTHR23407:SF1">
    <property type="entry name" value="5-FORMYLTETRAHYDROFOLATE CYCLO-LIGASE"/>
    <property type="match status" value="1"/>
</dbReference>
<comment type="cofactor">
    <cofactor evidence="5">
        <name>Mg(2+)</name>
        <dbReference type="ChEBI" id="CHEBI:18420"/>
    </cofactor>
</comment>
<sequence>MGILNQKKNIRARIIQAKLQLTATAIAKQSDNVRLQLEQLPQFKAAKNILCYWSLPYEIITHEFILRNHIHKNIYLPKVKGRHLTIHKFIGASSMQAGNFGIMEPVSNVLTNLDLIDFAIVPGIAFTNNGHRLGRGGGYYDKVLPKLTNAYIVGVGFDLQLLKEIPCEAHDFILDKIVIAGK</sequence>
<dbReference type="SUPFAM" id="SSF100950">
    <property type="entry name" value="NagB/RpiA/CoA transferase-like"/>
    <property type="match status" value="1"/>
</dbReference>
<dbReference type="GO" id="GO:0035999">
    <property type="term" value="P:tetrahydrofolate interconversion"/>
    <property type="evidence" value="ECO:0007669"/>
    <property type="project" value="TreeGrafter"/>
</dbReference>
<dbReference type="AlphaFoldDB" id="A0A521DCZ3"/>
<keyword evidence="5" id="KW-0460">Magnesium</keyword>
<dbReference type="InterPro" id="IPR024185">
    <property type="entry name" value="FTHF_cligase-like_sf"/>
</dbReference>
<evidence type="ECO:0000256" key="5">
    <source>
        <dbReference type="RuleBase" id="RU361279"/>
    </source>
</evidence>
<dbReference type="Pfam" id="PF01812">
    <property type="entry name" value="5-FTHF_cyc-lig"/>
    <property type="match status" value="1"/>
</dbReference>
<dbReference type="EC" id="6.3.3.2" evidence="5"/>
<evidence type="ECO:0000256" key="3">
    <source>
        <dbReference type="ARBA" id="ARBA00022840"/>
    </source>
</evidence>
<evidence type="ECO:0000256" key="2">
    <source>
        <dbReference type="ARBA" id="ARBA00022741"/>
    </source>
</evidence>
<accession>A0A521DCZ3</accession>
<keyword evidence="6" id="KW-0436">Ligase</keyword>
<name>A0A521DCZ3_SACCC</name>
<keyword evidence="7" id="KW-1185">Reference proteome</keyword>
<proteinExistence type="inferred from homology"/>
<reference evidence="6 7" key="1">
    <citation type="submission" date="2017-05" db="EMBL/GenBank/DDBJ databases">
        <authorList>
            <person name="Varghese N."/>
            <person name="Submissions S."/>
        </authorList>
    </citation>
    <scope>NUCLEOTIDE SEQUENCE [LARGE SCALE GENOMIC DNA]</scope>
    <source>
        <strain evidence="6 7">DSM 27040</strain>
    </source>
</reference>
<dbReference type="PIRSF" id="PIRSF006806">
    <property type="entry name" value="FTHF_cligase"/>
    <property type="match status" value="1"/>
</dbReference>
<evidence type="ECO:0000256" key="1">
    <source>
        <dbReference type="ARBA" id="ARBA00010638"/>
    </source>
</evidence>
<dbReference type="GO" id="GO:0009396">
    <property type="term" value="P:folic acid-containing compound biosynthetic process"/>
    <property type="evidence" value="ECO:0007669"/>
    <property type="project" value="TreeGrafter"/>
</dbReference>
<dbReference type="Gene3D" id="3.40.50.10420">
    <property type="entry name" value="NagB/RpiA/CoA transferase-like"/>
    <property type="match status" value="1"/>
</dbReference>
<dbReference type="OrthoDB" id="9801938at2"/>
<dbReference type="GO" id="GO:0046872">
    <property type="term" value="F:metal ion binding"/>
    <property type="evidence" value="ECO:0007669"/>
    <property type="project" value="UniProtKB-KW"/>
</dbReference>